<name>A0A5B7DQW7_PORTR</name>
<dbReference type="PANTHER" id="PTHR21261:SF15">
    <property type="entry name" value="BEATEN PATH IIIA, ISOFORM D-RELATED"/>
    <property type="match status" value="1"/>
</dbReference>
<evidence type="ECO:0000313" key="2">
    <source>
        <dbReference type="EMBL" id="MPC23798.1"/>
    </source>
</evidence>
<sequence length="266" mass="28993">MSGWQVGASSEHRVTLTNVTAATAGNYSCEAMSDAPEFFVSALSVNIPVLEVPAAGPNWRGLLSMYHLDQQLVAHCHVHFSRPPALFTFFVNGHLVTDSGWHLWNPPVQHPQEPVWNSSSTLSIPLNLQNIQKLFPKEHPKYTFIESDSEAGTDVTQYEPEATWLSDPQRYYTFPSGLLLSGSQTQHSFTSQSNSIHTQISSPPTNTLRLNLTCVADVGQLSYKTSAWSSVSLPVVVHPNGLTGSSGSAGATQVDEPQTNTTVQMT</sequence>
<feature type="region of interest" description="Disordered" evidence="1">
    <location>
        <begin position="244"/>
        <end position="266"/>
    </location>
</feature>
<evidence type="ECO:0000256" key="1">
    <source>
        <dbReference type="SAM" id="MobiDB-lite"/>
    </source>
</evidence>
<comment type="caution">
    <text evidence="2">The sequence shown here is derived from an EMBL/GenBank/DDBJ whole genome shotgun (WGS) entry which is preliminary data.</text>
</comment>
<dbReference type="PANTHER" id="PTHR21261">
    <property type="entry name" value="BEAT PROTEIN"/>
    <property type="match status" value="1"/>
</dbReference>
<evidence type="ECO:0000313" key="3">
    <source>
        <dbReference type="Proteomes" id="UP000324222"/>
    </source>
</evidence>
<feature type="compositionally biased region" description="Polar residues" evidence="1">
    <location>
        <begin position="255"/>
        <end position="266"/>
    </location>
</feature>
<gene>
    <name evidence="2" type="ORF">E2C01_016862</name>
</gene>
<keyword evidence="3" id="KW-1185">Reference proteome</keyword>
<evidence type="ECO:0008006" key="4">
    <source>
        <dbReference type="Google" id="ProtNLM"/>
    </source>
</evidence>
<dbReference type="OrthoDB" id="6352875at2759"/>
<dbReference type="Proteomes" id="UP000324222">
    <property type="component" value="Unassembled WGS sequence"/>
</dbReference>
<accession>A0A5B7DQW7</accession>
<protein>
    <recommendedName>
        <fullName evidence="4">Ig-like domain-containing protein</fullName>
    </recommendedName>
</protein>
<proteinExistence type="predicted"/>
<dbReference type="AlphaFoldDB" id="A0A5B7DQW7"/>
<dbReference type="EMBL" id="VSRR010001253">
    <property type="protein sequence ID" value="MPC23798.1"/>
    <property type="molecule type" value="Genomic_DNA"/>
</dbReference>
<reference evidence="2 3" key="1">
    <citation type="submission" date="2019-05" db="EMBL/GenBank/DDBJ databases">
        <title>Another draft genome of Portunus trituberculatus and its Hox gene families provides insights of decapod evolution.</title>
        <authorList>
            <person name="Jeong J.-H."/>
            <person name="Song I."/>
            <person name="Kim S."/>
            <person name="Choi T."/>
            <person name="Kim D."/>
            <person name="Ryu S."/>
            <person name="Kim W."/>
        </authorList>
    </citation>
    <scope>NUCLEOTIDE SEQUENCE [LARGE SCALE GENOMIC DNA]</scope>
    <source>
        <tissue evidence="2">Muscle</tissue>
    </source>
</reference>
<organism evidence="2 3">
    <name type="scientific">Portunus trituberculatus</name>
    <name type="common">Swimming crab</name>
    <name type="synonym">Neptunus trituberculatus</name>
    <dbReference type="NCBI Taxonomy" id="210409"/>
    <lineage>
        <taxon>Eukaryota</taxon>
        <taxon>Metazoa</taxon>
        <taxon>Ecdysozoa</taxon>
        <taxon>Arthropoda</taxon>
        <taxon>Crustacea</taxon>
        <taxon>Multicrustacea</taxon>
        <taxon>Malacostraca</taxon>
        <taxon>Eumalacostraca</taxon>
        <taxon>Eucarida</taxon>
        <taxon>Decapoda</taxon>
        <taxon>Pleocyemata</taxon>
        <taxon>Brachyura</taxon>
        <taxon>Eubrachyura</taxon>
        <taxon>Portunoidea</taxon>
        <taxon>Portunidae</taxon>
        <taxon>Portuninae</taxon>
        <taxon>Portunus</taxon>
    </lineage>
</organism>